<dbReference type="AlphaFoldDB" id="A0AAU7PWX4"/>
<proteinExistence type="inferred from homology"/>
<dbReference type="EMBL" id="CP157940">
    <property type="protein sequence ID" value="XBS56226.1"/>
    <property type="molecule type" value="Genomic_DNA"/>
</dbReference>
<evidence type="ECO:0000259" key="3">
    <source>
        <dbReference type="Pfam" id="PF00005"/>
    </source>
</evidence>
<gene>
    <name evidence="4" type="ORF">ABFV83_03245</name>
</gene>
<evidence type="ECO:0000313" key="4">
    <source>
        <dbReference type="EMBL" id="XBS56226.1"/>
    </source>
</evidence>
<dbReference type="GO" id="GO:0016887">
    <property type="term" value="F:ATP hydrolysis activity"/>
    <property type="evidence" value="ECO:0007669"/>
    <property type="project" value="InterPro"/>
</dbReference>
<keyword evidence="4" id="KW-0067">ATP-binding</keyword>
<dbReference type="GO" id="GO:0005524">
    <property type="term" value="F:ATP binding"/>
    <property type="evidence" value="ECO:0007669"/>
    <property type="project" value="UniProtKB-KW"/>
</dbReference>
<accession>A0AAU7PWX4</accession>
<dbReference type="PANTHER" id="PTHR43335:SF8">
    <property type="entry name" value="ABC TRANSPORTER, ATP-BINDING PROTEIN"/>
    <property type="match status" value="1"/>
</dbReference>
<evidence type="ECO:0000256" key="2">
    <source>
        <dbReference type="ARBA" id="ARBA00022448"/>
    </source>
</evidence>
<dbReference type="SUPFAM" id="SSF52540">
    <property type="entry name" value="P-loop containing nucleoside triphosphate hydrolases"/>
    <property type="match status" value="1"/>
</dbReference>
<dbReference type="RefSeq" id="WP_349948853.1">
    <property type="nucleotide sequence ID" value="NZ_CP157940.1"/>
</dbReference>
<reference evidence="4" key="1">
    <citation type="submission" date="2024-06" db="EMBL/GenBank/DDBJ databases">
        <title>Lacrimispora cavernae sp. nov., a novel anaerobe isolated from bat guano pile inside a cave.</title>
        <authorList>
            <person name="Miller S.L."/>
            <person name="Lu N."/>
            <person name="King J."/>
            <person name="Sankaranarayanan K."/>
            <person name="Lawson P.A."/>
        </authorList>
    </citation>
    <scope>NUCLEOTIDE SEQUENCE</scope>
    <source>
        <strain evidence="4">BS-2</strain>
    </source>
</reference>
<name>A0AAU7PWX4_9FIRM</name>
<protein>
    <submittedName>
        <fullName evidence="4">ATP-binding cassette domain-containing protein</fullName>
    </submittedName>
</protein>
<dbReference type="Gene3D" id="3.40.50.300">
    <property type="entry name" value="P-loop containing nucleotide triphosphate hydrolases"/>
    <property type="match status" value="1"/>
</dbReference>
<dbReference type="InterPro" id="IPR027417">
    <property type="entry name" value="P-loop_NTPase"/>
</dbReference>
<keyword evidence="4" id="KW-0547">Nucleotide-binding</keyword>
<keyword evidence="2" id="KW-0813">Transport</keyword>
<dbReference type="PANTHER" id="PTHR43335">
    <property type="entry name" value="ABC TRANSPORTER, ATP-BINDING PROTEIN"/>
    <property type="match status" value="1"/>
</dbReference>
<organism evidence="4">
    <name type="scientific">Lacrimispora sp. BS-2</name>
    <dbReference type="NCBI Taxonomy" id="3151850"/>
    <lineage>
        <taxon>Bacteria</taxon>
        <taxon>Bacillati</taxon>
        <taxon>Bacillota</taxon>
        <taxon>Clostridia</taxon>
        <taxon>Lachnospirales</taxon>
        <taxon>Lachnospiraceae</taxon>
        <taxon>Lacrimispora</taxon>
    </lineage>
</organism>
<evidence type="ECO:0000256" key="1">
    <source>
        <dbReference type="ARBA" id="ARBA00005417"/>
    </source>
</evidence>
<dbReference type="InterPro" id="IPR003439">
    <property type="entry name" value="ABC_transporter-like_ATP-bd"/>
</dbReference>
<feature type="domain" description="ABC transporter" evidence="3">
    <location>
        <begin position="9"/>
        <end position="59"/>
    </location>
</feature>
<comment type="similarity">
    <text evidence="1">Belongs to the ABC transporter superfamily.</text>
</comment>
<sequence length="156" mass="17683">MRLRGQGKKEDIMKALEMVGLHHEFSKPFSDYSLGMKQRLGIAAALMHEPKLLILDEQINGLDPIGISEIRTLLTSLCRDKGTTIFVSSHVLSEIEQIADVIGVMHEGQLIEEIKMEDLQNRRHEYIEFEVSDMTKALEILEKSYGITDFQVQGIA</sequence>
<dbReference type="Pfam" id="PF00005">
    <property type="entry name" value="ABC_tran"/>
    <property type="match status" value="1"/>
</dbReference>